<name>A0A918G266_9ACTN</name>
<organism evidence="1 2">
    <name type="scientific">Streptomyces humidus</name>
    <dbReference type="NCBI Taxonomy" id="52259"/>
    <lineage>
        <taxon>Bacteria</taxon>
        <taxon>Bacillati</taxon>
        <taxon>Actinomycetota</taxon>
        <taxon>Actinomycetes</taxon>
        <taxon>Kitasatosporales</taxon>
        <taxon>Streptomycetaceae</taxon>
        <taxon>Streptomyces</taxon>
    </lineage>
</organism>
<evidence type="ECO:0000313" key="1">
    <source>
        <dbReference type="EMBL" id="GGS12216.1"/>
    </source>
</evidence>
<comment type="caution">
    <text evidence="1">The sequence shown here is derived from an EMBL/GenBank/DDBJ whole genome shotgun (WGS) entry which is preliminary data.</text>
</comment>
<keyword evidence="2" id="KW-1185">Reference proteome</keyword>
<protein>
    <submittedName>
        <fullName evidence="1">Uncharacterized protein</fullName>
    </submittedName>
</protein>
<dbReference type="Proteomes" id="UP000606194">
    <property type="component" value="Unassembled WGS sequence"/>
</dbReference>
<gene>
    <name evidence="1" type="ORF">GCM10010269_59210</name>
</gene>
<proteinExistence type="predicted"/>
<accession>A0A918G266</accession>
<evidence type="ECO:0000313" key="2">
    <source>
        <dbReference type="Proteomes" id="UP000606194"/>
    </source>
</evidence>
<sequence>MAPDFVSFATRDFTAGSSTAFVPFQVGVQALPSAMTNARLYAVGEPAESLSEASTALTYGA</sequence>
<reference evidence="1" key="1">
    <citation type="journal article" date="2014" name="Int. J. Syst. Evol. Microbiol.">
        <title>Complete genome sequence of Corynebacterium casei LMG S-19264T (=DSM 44701T), isolated from a smear-ripened cheese.</title>
        <authorList>
            <consortium name="US DOE Joint Genome Institute (JGI-PGF)"/>
            <person name="Walter F."/>
            <person name="Albersmeier A."/>
            <person name="Kalinowski J."/>
            <person name="Ruckert C."/>
        </authorList>
    </citation>
    <scope>NUCLEOTIDE SEQUENCE</scope>
    <source>
        <strain evidence="1">JCM 4386</strain>
    </source>
</reference>
<reference evidence="1" key="2">
    <citation type="submission" date="2020-09" db="EMBL/GenBank/DDBJ databases">
        <authorList>
            <person name="Sun Q."/>
            <person name="Ohkuma M."/>
        </authorList>
    </citation>
    <scope>NUCLEOTIDE SEQUENCE</scope>
    <source>
        <strain evidence="1">JCM 4386</strain>
    </source>
</reference>
<dbReference type="EMBL" id="BMTL01000028">
    <property type="protein sequence ID" value="GGS12216.1"/>
    <property type="molecule type" value="Genomic_DNA"/>
</dbReference>
<dbReference type="AlphaFoldDB" id="A0A918G266"/>